<name>A0ABS5FDE8_9BRAD</name>
<dbReference type="RefSeq" id="WP_212399425.1">
    <property type="nucleotide sequence ID" value="NZ_JAFCJH010000004.1"/>
</dbReference>
<dbReference type="Pfam" id="PF14384">
    <property type="entry name" value="BrnA_antitoxin"/>
    <property type="match status" value="1"/>
</dbReference>
<proteinExistence type="predicted"/>
<evidence type="ECO:0000313" key="2">
    <source>
        <dbReference type="Proteomes" id="UP001315278"/>
    </source>
</evidence>
<organism evidence="1 2">
    <name type="scientific">Bradyrhizobium jicamae</name>
    <dbReference type="NCBI Taxonomy" id="280332"/>
    <lineage>
        <taxon>Bacteria</taxon>
        <taxon>Pseudomonadati</taxon>
        <taxon>Pseudomonadota</taxon>
        <taxon>Alphaproteobacteria</taxon>
        <taxon>Hyphomicrobiales</taxon>
        <taxon>Nitrobacteraceae</taxon>
        <taxon>Bradyrhizobium</taxon>
    </lineage>
</organism>
<protein>
    <submittedName>
        <fullName evidence="1">BrnA antitoxin family protein</fullName>
    </submittedName>
</protein>
<keyword evidence="2" id="KW-1185">Reference proteome</keyword>
<evidence type="ECO:0000313" key="1">
    <source>
        <dbReference type="EMBL" id="MBR0794811.1"/>
    </source>
</evidence>
<reference evidence="2" key="1">
    <citation type="journal article" date="2021" name="ISME J.">
        <title>Evolutionary origin and ecological implication of a unique nif island in free-living Bradyrhizobium lineages.</title>
        <authorList>
            <person name="Tao J."/>
        </authorList>
    </citation>
    <scope>NUCLEOTIDE SEQUENCE [LARGE SCALE GENOMIC DNA]</scope>
    <source>
        <strain evidence="2">SZCCT0434</strain>
    </source>
</reference>
<accession>A0ABS5FDE8</accession>
<comment type="caution">
    <text evidence="1">The sequence shown here is derived from an EMBL/GenBank/DDBJ whole genome shotgun (WGS) entry which is preliminary data.</text>
</comment>
<dbReference type="EMBL" id="JAFCJH010000004">
    <property type="protein sequence ID" value="MBR0794811.1"/>
    <property type="molecule type" value="Genomic_DNA"/>
</dbReference>
<dbReference type="Proteomes" id="UP001315278">
    <property type="component" value="Unassembled WGS sequence"/>
</dbReference>
<sequence>MKKPAAKKPYTAKDMRDVSDSPIWTKEDFAEAKPFDEVFPKIRRGRGPNKAPTKEQVTLRLSPYVIKHFRAGGPGWQSRIDETLAKAIKKRKAG</sequence>
<dbReference type="InterPro" id="IPR025528">
    <property type="entry name" value="BrnA_antitoxin"/>
</dbReference>
<gene>
    <name evidence="1" type="ORF">JQ615_05310</name>
</gene>